<dbReference type="Proteomes" id="UP000009168">
    <property type="component" value="Unassembled WGS sequence"/>
</dbReference>
<dbReference type="PANTHER" id="PTHR11319:SF35">
    <property type="entry name" value="OUTER MEMBRANE PROTEIN PMPC-RELATED"/>
    <property type="match status" value="1"/>
</dbReference>
<feature type="transmembrane region" description="Helical" evidence="1">
    <location>
        <begin position="1352"/>
        <end position="1371"/>
    </location>
</feature>
<feature type="transmembrane region" description="Helical" evidence="1">
    <location>
        <begin position="1326"/>
        <end position="1346"/>
    </location>
</feature>
<dbReference type="SUPFAM" id="SSF57184">
    <property type="entry name" value="Growth factor receptor domain"/>
    <property type="match status" value="1"/>
</dbReference>
<sequence>MQFNDSNKQIFDFLVIVFKNSYTLIFSSTFSVEVHNIRTNQLITHLPTPCSKQTQLKQDLNYLYVFCSFQINVFIKKTLQFSNFFKINQFIYSGLKDVQNLYQDIFALLLYKNIILVQINENQSQLLDFFSNLDSPMIYNIDFIYLDQQKYKTQSIKIQCYSHTNIFDIYYKIQDNNIKTNNVLLTYSQQENNFNNQENVLDTQYKVYLQGFNLTKYIIKMNLQNTDLVPLNLYYEIFTSKSILEYQFKLAENNDQKKGFANLNSNYFILSQFQNLNFQTISLKISSTQEDLTLNPFKNIQKIIFNDIDFTFYNQTSSLDISYLKTVLLDDIQIKDGILQRQSCAIRFSNVQNILIKNLTIQSMKIYNSSLFLFEDINNLEILNLNIINSSIDFSLFIFINCQFINIQNLNVRSTNIISGSLLSFLKCQYIQFTDLIFSSLFKQNIHDKIRFVKTEKHLQSQNLTTQILNFQGCQNVSLNNISFEKIQDLTLTQVSHYSYQDELQYYSSLFQIKNLTASQIKIQNDGITVNQIFSINSIQALLSNITLKDISSNTNLINFNAQKQGIIVNSQFQNINLFGGSIINVIDGQITLILSNFTFVNSSNSPCAINVQQANQVLIIETSFKNLRNQKFINEDQIDPQLSYQGGAIKIKDYQNFTMQFCLFFNCSALYSGGAVHVSQAQQPSFLNILDTHFLENTSQKGQGGAVYLSFVKGINIKKSNFESNSAIEQEGGAIYFEHCDLKQFSNSIFKSNQAYIGGSIYYTQTNSPFLKYQNFMKNNILFQNNTAQFYGKNIGSIPFWIGISQHPDNKFLKIVDQFHINSISSGNYLRSSIYLNFIDEENNPLNFTGMQDMDTNNEKSSFQLQLYAQNNSQIIIQQGFYAILNQTLGMFELNFQSVYKISQNQSIFLISNALDNQGTYLKVKLNLQFRDCEIGEIVQESNQFIQCIECPQGKYSLKQPDMQKKQQLQCNLCPQQAYFCQGKEIKIKDGFWRESNLTDNILACKLQSCSFDNSQNKNGCLQGYVGPICNSCDTKGEIWGEQYGFKNNQCFPCSSSKLQIIYFVIYLLCYFVYISYTQYKIRKTKILIYQLQVFKKIDLLVTSKLSSSSSSDLSILFKLFINYIQILSCTTELNFNIPQFFNITINIFGDPIKTSIKSLDCLTKTSDRYPIWVHRILVQLFNMVILQVLINLSLYLIQRNKYNKKEKAIKDLPQIIKMTSILTYLFFQPSFTKILIEGLFCIKINDQYYLISDYTQSCHQYYYFLYELAFVGPLMLIWCFLIPLRLFFKLRQFQLNQKSNIEESQNIKNILAYGVMYHGYKNKYLYWEIVKIFLKFILMVVIYINQSNQIKAAIIIIVLIAYTYLLQLVKPHKNIKLQNTEKIFMFNLMSIFALLQIIINDDTNNQTFALVSKIYIILLNLIVIRTLILNILDWHQIQINEIDSFLNKFKRLIFKIQQKFPNQLKFLKFKQVKIIRIHKLWKKVILVFRNKHFINGQQFTNSNIFHNQQNNISIDNKINHNNIFKPDQRTKDRQSKQQVEQEIQLQNVTQNQIKLKDHEKIMTTSQLTLCTENMHANQNLFKATTPQNLTFRTKEELVQSQTISSEASRLNLPQSFFETLSKNMNNNQIEKISKKKRVSLRLFSQS</sequence>
<dbReference type="GeneID" id="7826304"/>
<feature type="transmembrane region" description="Helical" evidence="1">
    <location>
        <begin position="1383"/>
        <end position="1401"/>
    </location>
</feature>
<evidence type="ECO:0000313" key="3">
    <source>
        <dbReference type="Proteomes" id="UP000009168"/>
    </source>
</evidence>
<feature type="transmembrane region" description="Helical" evidence="1">
    <location>
        <begin position="1265"/>
        <end position="1290"/>
    </location>
</feature>
<keyword evidence="1" id="KW-0472">Membrane</keyword>
<evidence type="ECO:0000313" key="2">
    <source>
        <dbReference type="EMBL" id="EAS05266.2"/>
    </source>
</evidence>
<gene>
    <name evidence="2" type="ORF">TTHERM_01049160</name>
</gene>
<dbReference type="InterPro" id="IPR011050">
    <property type="entry name" value="Pectin_lyase_fold/virulence"/>
</dbReference>
<name>Q24BX1_TETTS</name>
<organism evidence="2 3">
    <name type="scientific">Tetrahymena thermophila (strain SB210)</name>
    <dbReference type="NCBI Taxonomy" id="312017"/>
    <lineage>
        <taxon>Eukaryota</taxon>
        <taxon>Sar</taxon>
        <taxon>Alveolata</taxon>
        <taxon>Ciliophora</taxon>
        <taxon>Intramacronucleata</taxon>
        <taxon>Oligohymenophorea</taxon>
        <taxon>Hymenostomatida</taxon>
        <taxon>Tetrahymenina</taxon>
        <taxon>Tetrahymenidae</taxon>
        <taxon>Tetrahymena</taxon>
    </lineage>
</organism>
<keyword evidence="1" id="KW-1133">Transmembrane helix</keyword>
<accession>Q24BX1</accession>
<dbReference type="PANTHER" id="PTHR11319">
    <property type="entry name" value="G PROTEIN-COUPLED RECEPTOR-RELATED"/>
    <property type="match status" value="1"/>
</dbReference>
<protein>
    <submittedName>
        <fullName evidence="2">Transmembrane protein, putative</fullName>
    </submittedName>
</protein>
<dbReference type="RefSeq" id="XP_001025511.2">
    <property type="nucleotide sequence ID" value="XM_001025511.2"/>
</dbReference>
<feature type="transmembrane region" description="Helical" evidence="1">
    <location>
        <begin position="1416"/>
        <end position="1434"/>
    </location>
</feature>
<dbReference type="InParanoid" id="Q24BX1"/>
<proteinExistence type="predicted"/>
<dbReference type="OrthoDB" id="338325at2759"/>
<dbReference type="KEGG" id="tet:TTHERM_01049160"/>
<evidence type="ECO:0000256" key="1">
    <source>
        <dbReference type="SAM" id="Phobius"/>
    </source>
</evidence>
<keyword evidence="1 2" id="KW-0812">Transmembrane</keyword>
<dbReference type="SUPFAM" id="SSF51126">
    <property type="entry name" value="Pectin lyase-like"/>
    <property type="match status" value="1"/>
</dbReference>
<reference evidence="3" key="1">
    <citation type="journal article" date="2006" name="PLoS Biol.">
        <title>Macronuclear genome sequence of the ciliate Tetrahymena thermophila, a model eukaryote.</title>
        <authorList>
            <person name="Eisen J.A."/>
            <person name="Coyne R.S."/>
            <person name="Wu M."/>
            <person name="Wu D."/>
            <person name="Thiagarajan M."/>
            <person name="Wortman J.R."/>
            <person name="Badger J.H."/>
            <person name="Ren Q."/>
            <person name="Amedeo P."/>
            <person name="Jones K.M."/>
            <person name="Tallon L.J."/>
            <person name="Delcher A.L."/>
            <person name="Salzberg S.L."/>
            <person name="Silva J.C."/>
            <person name="Haas B.J."/>
            <person name="Majoros W.H."/>
            <person name="Farzad M."/>
            <person name="Carlton J.M."/>
            <person name="Smith R.K. Jr."/>
            <person name="Garg J."/>
            <person name="Pearlman R.E."/>
            <person name="Karrer K.M."/>
            <person name="Sun L."/>
            <person name="Manning G."/>
            <person name="Elde N.C."/>
            <person name="Turkewitz A.P."/>
            <person name="Asai D.J."/>
            <person name="Wilkes D.E."/>
            <person name="Wang Y."/>
            <person name="Cai H."/>
            <person name="Collins K."/>
            <person name="Stewart B.A."/>
            <person name="Lee S.R."/>
            <person name="Wilamowska K."/>
            <person name="Weinberg Z."/>
            <person name="Ruzzo W.L."/>
            <person name="Wloga D."/>
            <person name="Gaertig J."/>
            <person name="Frankel J."/>
            <person name="Tsao C.-C."/>
            <person name="Gorovsky M.A."/>
            <person name="Keeling P.J."/>
            <person name="Waller R.F."/>
            <person name="Patron N.J."/>
            <person name="Cherry J.M."/>
            <person name="Stover N.A."/>
            <person name="Krieger C.J."/>
            <person name="del Toro C."/>
            <person name="Ryder H.F."/>
            <person name="Williamson S.C."/>
            <person name="Barbeau R.A."/>
            <person name="Hamilton E.P."/>
            <person name="Orias E."/>
        </authorList>
    </citation>
    <scope>NUCLEOTIDE SEQUENCE [LARGE SCALE GENOMIC DNA]</scope>
    <source>
        <strain evidence="3">SB210</strain>
    </source>
</reference>
<keyword evidence="3" id="KW-1185">Reference proteome</keyword>
<dbReference type="EMBL" id="GG662375">
    <property type="protein sequence ID" value="EAS05266.2"/>
    <property type="molecule type" value="Genomic_DNA"/>
</dbReference>
<dbReference type="HOGENOM" id="CLU_617509_0_0_1"/>
<feature type="transmembrane region" description="Helical" evidence="1">
    <location>
        <begin position="1060"/>
        <end position="1078"/>
    </location>
</feature>
<feature type="transmembrane region" description="Helical" evidence="1">
    <location>
        <begin position="1178"/>
        <end position="1199"/>
    </location>
</feature>
<dbReference type="InterPro" id="IPR009030">
    <property type="entry name" value="Growth_fac_rcpt_cys_sf"/>
</dbReference>